<dbReference type="EMBL" id="JAKUCV010007705">
    <property type="protein sequence ID" value="KAJ4822327.1"/>
    <property type="molecule type" value="Genomic_DNA"/>
</dbReference>
<evidence type="ECO:0000313" key="1">
    <source>
        <dbReference type="EMBL" id="KAJ4822327.1"/>
    </source>
</evidence>
<proteinExistence type="predicted"/>
<protein>
    <submittedName>
        <fullName evidence="1">Uncharacterized protein</fullName>
    </submittedName>
</protein>
<gene>
    <name evidence="1" type="ORF">Tsubulata_013466</name>
</gene>
<dbReference type="AlphaFoldDB" id="A0A9Q0F0I1"/>
<reference evidence="1" key="2">
    <citation type="journal article" date="2023" name="Plants (Basel)">
        <title>Annotation of the Turnera subulata (Passifloraceae) Draft Genome Reveals the S-Locus Evolved after the Divergence of Turneroideae from Passifloroideae in a Stepwise Manner.</title>
        <authorList>
            <person name="Henning P.M."/>
            <person name="Roalson E.H."/>
            <person name="Mir W."/>
            <person name="McCubbin A.G."/>
            <person name="Shore J.S."/>
        </authorList>
    </citation>
    <scope>NUCLEOTIDE SEQUENCE</scope>
    <source>
        <strain evidence="1">F60SS</strain>
    </source>
</reference>
<keyword evidence="2" id="KW-1185">Reference proteome</keyword>
<sequence length="164" mass="18591">MSNTRNITAAFQVTPSPFDFRDRKCESRICLRLPQRASRKFRCHITLPVVEELDAKLKELRHKIAGLNSHQVSLKASYKKLKDRAAAMDVENAEFDLIRSAQENANLRSKIVQSPEKLQRALGEKKSVGEEAKNVVTAYNLCRCPEIMPVEELFASNHVNSVVI</sequence>
<reference evidence="1" key="1">
    <citation type="submission" date="2022-02" db="EMBL/GenBank/DDBJ databases">
        <authorList>
            <person name="Henning P.M."/>
            <person name="McCubbin A.G."/>
            <person name="Shore J.S."/>
        </authorList>
    </citation>
    <scope>NUCLEOTIDE SEQUENCE</scope>
    <source>
        <strain evidence="1">F60SS</strain>
        <tissue evidence="1">Leaves</tissue>
    </source>
</reference>
<dbReference type="OrthoDB" id="1728863at2759"/>
<dbReference type="Proteomes" id="UP001141552">
    <property type="component" value="Unassembled WGS sequence"/>
</dbReference>
<accession>A0A9Q0F0I1</accession>
<dbReference type="PANTHER" id="PTHR48441:SF1">
    <property type="entry name" value="NT-3"/>
    <property type="match status" value="1"/>
</dbReference>
<dbReference type="PANTHER" id="PTHR48441">
    <property type="match status" value="1"/>
</dbReference>
<organism evidence="1 2">
    <name type="scientific">Turnera subulata</name>
    <dbReference type="NCBI Taxonomy" id="218843"/>
    <lineage>
        <taxon>Eukaryota</taxon>
        <taxon>Viridiplantae</taxon>
        <taxon>Streptophyta</taxon>
        <taxon>Embryophyta</taxon>
        <taxon>Tracheophyta</taxon>
        <taxon>Spermatophyta</taxon>
        <taxon>Magnoliopsida</taxon>
        <taxon>eudicotyledons</taxon>
        <taxon>Gunneridae</taxon>
        <taxon>Pentapetalae</taxon>
        <taxon>rosids</taxon>
        <taxon>fabids</taxon>
        <taxon>Malpighiales</taxon>
        <taxon>Passifloraceae</taxon>
        <taxon>Turnera</taxon>
    </lineage>
</organism>
<comment type="caution">
    <text evidence="1">The sequence shown here is derived from an EMBL/GenBank/DDBJ whole genome shotgun (WGS) entry which is preliminary data.</text>
</comment>
<evidence type="ECO:0000313" key="2">
    <source>
        <dbReference type="Proteomes" id="UP001141552"/>
    </source>
</evidence>
<name>A0A9Q0F0I1_9ROSI</name>